<dbReference type="EMBL" id="CP001230">
    <property type="protein sequence ID" value="ACO04839.1"/>
    <property type="molecule type" value="Genomic_DNA"/>
</dbReference>
<dbReference type="KEGG" id="pmx:PERMA_1827"/>
<feature type="transmembrane region" description="Helical" evidence="2">
    <location>
        <begin position="12"/>
        <end position="29"/>
    </location>
</feature>
<dbReference type="Proteomes" id="UP000001366">
    <property type="component" value="Chromosome"/>
</dbReference>
<keyword evidence="2" id="KW-0812">Transmembrane</keyword>
<evidence type="ECO:0000313" key="3">
    <source>
        <dbReference type="EMBL" id="ACO04839.1"/>
    </source>
</evidence>
<sequence>MWLNLLSLINKRWIGYILVLFFVAGFILQQRLKIENLERQISQIKIQLQQKENEIKICNSNKKTFLSNIEQRDKVIKQLQRELSEQKNICNSLLQKKDKLISDLQKLKMTKPEPVKPTVIVKKECKLKIETGEQLHEKDYIFNVLSNIGK</sequence>
<evidence type="ECO:0000256" key="1">
    <source>
        <dbReference type="SAM" id="Coils"/>
    </source>
</evidence>
<proteinExistence type="predicted"/>
<feature type="coiled-coil region" evidence="1">
    <location>
        <begin position="27"/>
        <end position="110"/>
    </location>
</feature>
<keyword evidence="1" id="KW-0175">Coiled coil</keyword>
<dbReference type="PaxDb" id="123214-PERMA_1827"/>
<keyword evidence="4" id="KW-1185">Reference proteome</keyword>
<reference evidence="3 4" key="1">
    <citation type="journal article" date="2009" name="J. Bacteriol.">
        <title>Complete and draft genome sequences of six members of the Aquificales.</title>
        <authorList>
            <person name="Reysenbach A.L."/>
            <person name="Hamamura N."/>
            <person name="Podar M."/>
            <person name="Griffiths E."/>
            <person name="Ferreira S."/>
            <person name="Hochstein R."/>
            <person name="Heidelberg J."/>
            <person name="Johnson J."/>
            <person name="Mead D."/>
            <person name="Pohorille A."/>
            <person name="Sarmiento M."/>
            <person name="Schweighofer K."/>
            <person name="Seshadri R."/>
            <person name="Voytek M.A."/>
        </authorList>
    </citation>
    <scope>NUCLEOTIDE SEQUENCE [LARGE SCALE GENOMIC DNA]</scope>
    <source>
        <strain evidence="4">DSM 14350 / EX-H1</strain>
    </source>
</reference>
<protein>
    <submittedName>
        <fullName evidence="3">Uncharacterized protein</fullName>
    </submittedName>
</protein>
<dbReference type="HOGENOM" id="CLU_1738818_0_0_0"/>
<organism evidence="3 4">
    <name type="scientific">Persephonella marina (strain DSM 14350 / EX-H1)</name>
    <dbReference type="NCBI Taxonomy" id="123214"/>
    <lineage>
        <taxon>Bacteria</taxon>
        <taxon>Pseudomonadati</taxon>
        <taxon>Aquificota</taxon>
        <taxon>Aquificia</taxon>
        <taxon>Aquificales</taxon>
        <taxon>Hydrogenothermaceae</taxon>
        <taxon>Persephonella</taxon>
    </lineage>
</organism>
<dbReference type="RefSeq" id="WP_015898943.1">
    <property type="nucleotide sequence ID" value="NC_012440.1"/>
</dbReference>
<evidence type="ECO:0000256" key="2">
    <source>
        <dbReference type="SAM" id="Phobius"/>
    </source>
</evidence>
<accession>C0QSE4</accession>
<dbReference type="STRING" id="123214.PERMA_1827"/>
<keyword evidence="2" id="KW-0472">Membrane</keyword>
<keyword evidence="2" id="KW-1133">Transmembrane helix</keyword>
<evidence type="ECO:0000313" key="4">
    <source>
        <dbReference type="Proteomes" id="UP000001366"/>
    </source>
</evidence>
<gene>
    <name evidence="3" type="ordered locus">PERMA_1827</name>
</gene>
<dbReference type="AlphaFoldDB" id="C0QSE4"/>
<name>C0QSE4_PERMH</name>